<proteinExistence type="predicted"/>
<organism evidence="2 3">
    <name type="scientific">Bradymonas sediminis</name>
    <dbReference type="NCBI Taxonomy" id="1548548"/>
    <lineage>
        <taxon>Bacteria</taxon>
        <taxon>Deltaproteobacteria</taxon>
        <taxon>Bradymonadales</taxon>
        <taxon>Bradymonadaceae</taxon>
        <taxon>Bradymonas</taxon>
    </lineage>
</organism>
<dbReference type="EMBL" id="CP030032">
    <property type="protein sequence ID" value="AWV88018.1"/>
    <property type="molecule type" value="Genomic_DNA"/>
</dbReference>
<dbReference type="OrthoDB" id="5500067at2"/>
<name>A0A2Z4FH07_9DELT</name>
<evidence type="ECO:0000313" key="2">
    <source>
        <dbReference type="EMBL" id="AWV88018.1"/>
    </source>
</evidence>
<reference evidence="2 3" key="1">
    <citation type="submission" date="2018-06" db="EMBL/GenBank/DDBJ databases">
        <title>Lujinxingia sediminis gen. nov. sp. nov., a new facultative anaerobic member of the class Deltaproteobacteria, and proposal of Lujinxingaceae fam. nov.</title>
        <authorList>
            <person name="Guo L.-Y."/>
            <person name="Li C.-M."/>
            <person name="Wang S."/>
            <person name="Du Z.-J."/>
        </authorList>
    </citation>
    <scope>NUCLEOTIDE SEQUENCE [LARGE SCALE GENOMIC DNA]</scope>
    <source>
        <strain evidence="2 3">FA350</strain>
    </source>
</reference>
<feature type="region of interest" description="Disordered" evidence="1">
    <location>
        <begin position="238"/>
        <end position="287"/>
    </location>
</feature>
<dbReference type="AlphaFoldDB" id="A0A2Z4FH07"/>
<keyword evidence="3" id="KW-1185">Reference proteome</keyword>
<dbReference type="KEGG" id="bsed:DN745_01195"/>
<evidence type="ECO:0000313" key="3">
    <source>
        <dbReference type="Proteomes" id="UP000249799"/>
    </source>
</evidence>
<feature type="compositionally biased region" description="Acidic residues" evidence="1">
    <location>
        <begin position="263"/>
        <end position="273"/>
    </location>
</feature>
<feature type="compositionally biased region" description="Basic residues" evidence="1">
    <location>
        <begin position="238"/>
        <end position="247"/>
    </location>
</feature>
<protein>
    <submittedName>
        <fullName evidence="2">Uncharacterized protein</fullName>
    </submittedName>
</protein>
<sequence>MSRLETMQTQELLAKPFYKPGVGAAAFALERTAKLLRAQTPAPPAALMDRLAPAETKLAEAGALRFDWDNRKKMEPLRREGIQEIDGRVDRAVSAVYEAAKMYLDFDPVTRPFQMAHELVGAVFPDGVWPITSVRFEEQHSKVNQVIARLRGSFAQHVRQLNLGLLLDRLEALNAEYNAQLSALNNFTVSFAQVQAAENAAIEAYFEVVLLVWAHYLDEPATRAALLAPVEEQNTRLARHYRARRTPPKIDPTTGEELGAGENSDENTDENTETEAPSPQLEVVAEE</sequence>
<dbReference type="RefSeq" id="WP_111331384.1">
    <property type="nucleotide sequence ID" value="NZ_CP030032.1"/>
</dbReference>
<evidence type="ECO:0000256" key="1">
    <source>
        <dbReference type="SAM" id="MobiDB-lite"/>
    </source>
</evidence>
<gene>
    <name evidence="2" type="ORF">DN745_01195</name>
</gene>
<accession>A0A2Z4FH07</accession>
<dbReference type="Proteomes" id="UP000249799">
    <property type="component" value="Chromosome"/>
</dbReference>